<organism evidence="1 2">
    <name type="scientific">Salinicoccus roseus</name>
    <dbReference type="NCBI Taxonomy" id="45670"/>
    <lineage>
        <taxon>Bacteria</taxon>
        <taxon>Bacillati</taxon>
        <taxon>Bacillota</taxon>
        <taxon>Bacilli</taxon>
        <taxon>Bacillales</taxon>
        <taxon>Staphylococcaceae</taxon>
        <taxon>Salinicoccus</taxon>
    </lineage>
</organism>
<dbReference type="AlphaFoldDB" id="A0A265E3S9"/>
<evidence type="ECO:0000313" key="2">
    <source>
        <dbReference type="Proteomes" id="UP000216682"/>
    </source>
</evidence>
<sequence>MNEGIAISPIAKEVGITR</sequence>
<accession>A0A265E3S9</accession>
<name>A0A265E3S9_9STAP</name>
<dbReference type="Proteomes" id="UP000216682">
    <property type="component" value="Unassembled WGS sequence"/>
</dbReference>
<dbReference type="EMBL" id="NPEZ01000010">
    <property type="protein sequence ID" value="OZT76221.1"/>
    <property type="molecule type" value="Genomic_DNA"/>
</dbReference>
<proteinExistence type="predicted"/>
<evidence type="ECO:0000313" key="1">
    <source>
        <dbReference type="EMBL" id="OZT76221.1"/>
    </source>
</evidence>
<comment type="caution">
    <text evidence="1">The sequence shown here is derived from an EMBL/GenBank/DDBJ whole genome shotgun (WGS) entry which is preliminary data.</text>
</comment>
<reference evidence="1 2" key="1">
    <citation type="submission" date="2017-07" db="EMBL/GenBank/DDBJ databases">
        <title>Shotgun whole genome sequences of three halophilic bacterial isolates.</title>
        <authorList>
            <person name="Pozzo T."/>
            <person name="Higdon S.M."/>
            <person name="Quillaguaman J."/>
        </authorList>
    </citation>
    <scope>NUCLEOTIDE SEQUENCE [LARGE SCALE GENOMIC DNA]</scope>
    <source>
        <strain evidence="1 2">BU-1</strain>
    </source>
</reference>
<protein>
    <submittedName>
        <fullName evidence="1">Uncharacterized protein</fullName>
    </submittedName>
</protein>
<gene>
    <name evidence="1" type="ORF">CFN03_12810</name>
</gene>